<protein>
    <recommendedName>
        <fullName evidence="4">Secreted protein</fullName>
    </recommendedName>
</protein>
<dbReference type="Proteomes" id="UP000824782">
    <property type="component" value="Unassembled WGS sequence"/>
</dbReference>
<feature type="signal peptide" evidence="1">
    <location>
        <begin position="1"/>
        <end position="23"/>
    </location>
</feature>
<feature type="chain" id="PRO_5043652962" description="Secreted protein" evidence="1">
    <location>
        <begin position="24"/>
        <end position="84"/>
    </location>
</feature>
<organism evidence="2 3">
    <name type="scientific">Engystomops pustulosus</name>
    <name type="common">Tungara frog</name>
    <name type="synonym">Physalaemus pustulosus</name>
    <dbReference type="NCBI Taxonomy" id="76066"/>
    <lineage>
        <taxon>Eukaryota</taxon>
        <taxon>Metazoa</taxon>
        <taxon>Chordata</taxon>
        <taxon>Craniata</taxon>
        <taxon>Vertebrata</taxon>
        <taxon>Euteleostomi</taxon>
        <taxon>Amphibia</taxon>
        <taxon>Batrachia</taxon>
        <taxon>Anura</taxon>
        <taxon>Neobatrachia</taxon>
        <taxon>Hyloidea</taxon>
        <taxon>Leptodactylidae</taxon>
        <taxon>Leiuperinae</taxon>
        <taxon>Engystomops</taxon>
    </lineage>
</organism>
<evidence type="ECO:0000313" key="2">
    <source>
        <dbReference type="EMBL" id="KAG8537305.1"/>
    </source>
</evidence>
<accession>A0AAV6YQQ2</accession>
<proteinExistence type="predicted"/>
<keyword evidence="3" id="KW-1185">Reference proteome</keyword>
<name>A0AAV6YQQ2_ENGPU</name>
<gene>
    <name evidence="2" type="ORF">GDO81_024746</name>
</gene>
<comment type="caution">
    <text evidence="2">The sequence shown here is derived from an EMBL/GenBank/DDBJ whole genome shotgun (WGS) entry which is preliminary data.</text>
</comment>
<evidence type="ECO:0008006" key="4">
    <source>
        <dbReference type="Google" id="ProtNLM"/>
    </source>
</evidence>
<dbReference type="EMBL" id="WNYA01031580">
    <property type="protein sequence ID" value="KAG8537305.1"/>
    <property type="molecule type" value="Genomic_DNA"/>
</dbReference>
<reference evidence="2" key="1">
    <citation type="thesis" date="2020" institute="ProQuest LLC" country="789 East Eisenhower Parkway, Ann Arbor, MI, USA">
        <title>Comparative Genomics and Chromosome Evolution.</title>
        <authorList>
            <person name="Mudd A.B."/>
        </authorList>
    </citation>
    <scope>NUCLEOTIDE SEQUENCE</scope>
    <source>
        <strain evidence="2">237g6f4</strain>
        <tissue evidence="2">Blood</tissue>
    </source>
</reference>
<evidence type="ECO:0000313" key="3">
    <source>
        <dbReference type="Proteomes" id="UP000824782"/>
    </source>
</evidence>
<evidence type="ECO:0000256" key="1">
    <source>
        <dbReference type="SAM" id="SignalP"/>
    </source>
</evidence>
<dbReference type="AlphaFoldDB" id="A0AAV6YQQ2"/>
<sequence>MPWPPSRTICLASPSSCFRCGLAGLTMAPTLSVVMSPIPPVTITCVFCNVSRQIVYLGFHCSVVCCPHCSSVPPWGACGVSSGG</sequence>
<keyword evidence="1" id="KW-0732">Signal</keyword>